<keyword evidence="4 5" id="KW-0472">Membrane</keyword>
<evidence type="ECO:0000313" key="8">
    <source>
        <dbReference type="EMBL" id="KAK8835537.1"/>
    </source>
</evidence>
<feature type="transmembrane region" description="Helical" evidence="6">
    <location>
        <begin position="231"/>
        <end position="253"/>
    </location>
</feature>
<dbReference type="InterPro" id="IPR006634">
    <property type="entry name" value="TLC-dom"/>
</dbReference>
<dbReference type="Pfam" id="PF03798">
    <property type="entry name" value="TRAM_LAG1_CLN8"/>
    <property type="match status" value="1"/>
</dbReference>
<keyword evidence="3 6" id="KW-1133">Transmembrane helix</keyword>
<keyword evidence="10" id="KW-1185">Reference proteome</keyword>
<protein>
    <submittedName>
        <fullName evidence="8">Sphingosine N-acyltransferase lag1</fullName>
    </submittedName>
</protein>
<evidence type="ECO:0000313" key="10">
    <source>
        <dbReference type="Proteomes" id="UP001470230"/>
    </source>
</evidence>
<reference evidence="8 10" key="1">
    <citation type="submission" date="2024-04" db="EMBL/GenBank/DDBJ databases">
        <title>Tritrichomonas musculus Genome.</title>
        <authorList>
            <person name="Alves-Ferreira E."/>
            <person name="Grigg M."/>
            <person name="Lorenzi H."/>
            <person name="Galac M."/>
        </authorList>
    </citation>
    <scope>NUCLEOTIDE SEQUENCE [LARGE SCALE GENOMIC DNA]</scope>
    <source>
        <strain evidence="8 10">EAF2021</strain>
    </source>
</reference>
<organism evidence="8 10">
    <name type="scientific">Tritrichomonas musculus</name>
    <dbReference type="NCBI Taxonomy" id="1915356"/>
    <lineage>
        <taxon>Eukaryota</taxon>
        <taxon>Metamonada</taxon>
        <taxon>Parabasalia</taxon>
        <taxon>Tritrichomonadida</taxon>
        <taxon>Tritrichomonadidae</taxon>
        <taxon>Tritrichomonas</taxon>
    </lineage>
</organism>
<dbReference type="PROSITE" id="PS50922">
    <property type="entry name" value="TLC"/>
    <property type="match status" value="1"/>
</dbReference>
<gene>
    <name evidence="9" type="ORF">M9Y10_030963</name>
    <name evidence="8" type="ORF">M9Y10_042421</name>
</gene>
<dbReference type="InterPro" id="IPR016439">
    <property type="entry name" value="Lag1/Lac1-like"/>
</dbReference>
<evidence type="ECO:0000256" key="2">
    <source>
        <dbReference type="ARBA" id="ARBA00022692"/>
    </source>
</evidence>
<dbReference type="PIRSF" id="PIRSF005225">
    <property type="entry name" value="LAG1_LAC1"/>
    <property type="match status" value="1"/>
</dbReference>
<feature type="domain" description="TLC" evidence="7">
    <location>
        <begin position="52"/>
        <end position="264"/>
    </location>
</feature>
<evidence type="ECO:0000256" key="1">
    <source>
        <dbReference type="ARBA" id="ARBA00004141"/>
    </source>
</evidence>
<feature type="transmembrane region" description="Helical" evidence="6">
    <location>
        <begin position="195"/>
        <end position="219"/>
    </location>
</feature>
<comment type="caution">
    <text evidence="8">The sequence shown here is derived from an EMBL/GenBank/DDBJ whole genome shotgun (WGS) entry which is preliminary data.</text>
</comment>
<proteinExistence type="predicted"/>
<evidence type="ECO:0000313" key="9">
    <source>
        <dbReference type="EMBL" id="KAK8840401.1"/>
    </source>
</evidence>
<feature type="transmembrane region" description="Helical" evidence="6">
    <location>
        <begin position="20"/>
        <end position="39"/>
    </location>
</feature>
<dbReference type="EMBL" id="JAPFFF010000047">
    <property type="protein sequence ID" value="KAK8840401.1"/>
    <property type="molecule type" value="Genomic_DNA"/>
</dbReference>
<name>A0ABR2GNP5_9EUKA</name>
<dbReference type="SMART" id="SM00724">
    <property type="entry name" value="TLC"/>
    <property type="match status" value="1"/>
</dbReference>
<evidence type="ECO:0000259" key="7">
    <source>
        <dbReference type="PROSITE" id="PS50922"/>
    </source>
</evidence>
<dbReference type="PANTHER" id="PTHR12560">
    <property type="entry name" value="LONGEVITY ASSURANCE FACTOR 1 LAG1"/>
    <property type="match status" value="1"/>
</dbReference>
<dbReference type="Proteomes" id="UP001470230">
    <property type="component" value="Unassembled WGS sequence"/>
</dbReference>
<feature type="transmembrane region" description="Helical" evidence="6">
    <location>
        <begin position="115"/>
        <end position="134"/>
    </location>
</feature>
<evidence type="ECO:0000256" key="4">
    <source>
        <dbReference type="ARBA" id="ARBA00023136"/>
    </source>
</evidence>
<dbReference type="PANTHER" id="PTHR12560:SF0">
    <property type="entry name" value="LD18904P"/>
    <property type="match status" value="1"/>
</dbReference>
<keyword evidence="2 5" id="KW-0812">Transmembrane</keyword>
<evidence type="ECO:0000256" key="5">
    <source>
        <dbReference type="PROSITE-ProRule" id="PRU00205"/>
    </source>
</evidence>
<dbReference type="EMBL" id="JAPFFF010000079">
    <property type="protein sequence ID" value="KAK8835537.1"/>
    <property type="molecule type" value="Genomic_DNA"/>
</dbReference>
<evidence type="ECO:0000256" key="6">
    <source>
        <dbReference type="SAM" id="Phobius"/>
    </source>
</evidence>
<sequence>MIFNKLHQLTTLGFDDFPLFFEVCLLSATFRLFVSYFLISKISKLIKFKTDYIRFKFTHRGYDLVHYSISALIGSVAIQQRPYRHCFYFSFDCGDEFMQQTEPRDRCIMSNIEKIYYMFFTAYYIIDLFFIWTNKSDKKLLTLHHFTTISLILISIYIRTHVIGVNVMLLHDVVDVPLYFGKIFTYLGLKNAQDFSLLLFGLLCTWFRMICFPGVIYNGIKNGLKQIPEHLTFYCIEGGILFILMFCHIMWFIRIVEGVINIFTKGKDAICDNRSEDATNYIKKPI</sequence>
<evidence type="ECO:0000256" key="3">
    <source>
        <dbReference type="ARBA" id="ARBA00022989"/>
    </source>
</evidence>
<accession>A0ABR2GNP5</accession>
<comment type="subcellular location">
    <subcellularLocation>
        <location evidence="1">Membrane</location>
        <topology evidence="1">Multi-pass membrane protein</topology>
    </subcellularLocation>
</comment>